<dbReference type="GO" id="GO:0019843">
    <property type="term" value="F:rRNA binding"/>
    <property type="evidence" value="ECO:0007669"/>
    <property type="project" value="UniProtKB-UniRule"/>
</dbReference>
<organism evidence="8 9">
    <name type="scientific">Candidatus Sediminicultor quintus</name>
    <dbReference type="NCBI Taxonomy" id="1797291"/>
    <lineage>
        <taxon>Bacteria</taxon>
        <taxon>Pseudomonadati</taxon>
        <taxon>Atribacterota</taxon>
        <taxon>Candidatus Phoenicimicrobiia</taxon>
        <taxon>Candidatus Pheonicimicrobiales</taxon>
        <taxon>Candidatus Phoenicimicrobiaceae</taxon>
        <taxon>Candidatus Sediminicultor</taxon>
    </lineage>
</organism>
<dbReference type="GO" id="GO:0003735">
    <property type="term" value="F:structural constituent of ribosome"/>
    <property type="evidence" value="ECO:0007669"/>
    <property type="project" value="UniProtKB-UniRule"/>
</dbReference>
<evidence type="ECO:0000256" key="2">
    <source>
        <dbReference type="ARBA" id="ARBA00022730"/>
    </source>
</evidence>
<comment type="caution">
    <text evidence="8">The sequence shown here is derived from an EMBL/GenBank/DDBJ whole genome shotgun (WGS) entry which is preliminary data.</text>
</comment>
<dbReference type="HAMAP" id="MF_01345_B">
    <property type="entry name" value="Ribosomal_uS17_B"/>
    <property type="match status" value="1"/>
</dbReference>
<proteinExistence type="inferred from homology"/>
<comment type="subunit">
    <text evidence="6">Part of the 30S ribosomal subunit.</text>
</comment>
<evidence type="ECO:0000256" key="3">
    <source>
        <dbReference type="ARBA" id="ARBA00022884"/>
    </source>
</evidence>
<evidence type="ECO:0000256" key="5">
    <source>
        <dbReference type="ARBA" id="ARBA00023274"/>
    </source>
</evidence>
<evidence type="ECO:0000256" key="4">
    <source>
        <dbReference type="ARBA" id="ARBA00022980"/>
    </source>
</evidence>
<gene>
    <name evidence="6" type="primary">rpsQ</name>
    <name evidence="8" type="ORF">A2V47_08290</name>
</gene>
<dbReference type="InterPro" id="IPR012340">
    <property type="entry name" value="NA-bd_OB-fold"/>
</dbReference>
<dbReference type="InterPro" id="IPR019984">
    <property type="entry name" value="Ribosomal_uS17_bact/chlr"/>
</dbReference>
<sequence length="85" mass="9861">MLSGNKIKTKIGTVVSNNMEKSIVVKVEYLVSHPLYKKRIKKSSKFMAHDEKDTCSIGDKVKIAETRPLSKRKRWRVTEILERTK</sequence>
<dbReference type="PANTHER" id="PTHR10744:SF1">
    <property type="entry name" value="SMALL RIBOSOMAL SUBUNIT PROTEIN US17M"/>
    <property type="match status" value="1"/>
</dbReference>
<evidence type="ECO:0000256" key="7">
    <source>
        <dbReference type="RuleBase" id="RU003872"/>
    </source>
</evidence>
<evidence type="ECO:0000313" key="8">
    <source>
        <dbReference type="EMBL" id="OGD17509.1"/>
    </source>
</evidence>
<comment type="function">
    <text evidence="6">One of the primary rRNA binding proteins, it binds specifically to the 5'-end of 16S ribosomal RNA.</text>
</comment>
<dbReference type="EMBL" id="MEYH01000003">
    <property type="protein sequence ID" value="OGD17509.1"/>
    <property type="molecule type" value="Genomic_DNA"/>
</dbReference>
<dbReference type="SUPFAM" id="SSF50249">
    <property type="entry name" value="Nucleic acid-binding proteins"/>
    <property type="match status" value="1"/>
</dbReference>
<comment type="similarity">
    <text evidence="1 6 7">Belongs to the universal ribosomal protein uS17 family.</text>
</comment>
<keyword evidence="4 6" id="KW-0689">Ribosomal protein</keyword>
<keyword evidence="3 6" id="KW-0694">RNA-binding</keyword>
<dbReference type="CDD" id="cd00364">
    <property type="entry name" value="Ribosomal_uS17"/>
    <property type="match status" value="1"/>
</dbReference>
<keyword evidence="5 6" id="KW-0687">Ribonucleoprotein</keyword>
<evidence type="ECO:0000313" key="9">
    <source>
        <dbReference type="Proteomes" id="UP000177701"/>
    </source>
</evidence>
<dbReference type="PRINTS" id="PR00973">
    <property type="entry name" value="RIBOSOMALS17"/>
</dbReference>
<evidence type="ECO:0000256" key="6">
    <source>
        <dbReference type="HAMAP-Rule" id="MF_01345"/>
    </source>
</evidence>
<keyword evidence="2 6" id="KW-0699">rRNA-binding</keyword>
<dbReference type="Proteomes" id="UP000177701">
    <property type="component" value="Unassembled WGS sequence"/>
</dbReference>
<dbReference type="Gene3D" id="2.40.50.140">
    <property type="entry name" value="Nucleic acid-binding proteins"/>
    <property type="match status" value="1"/>
</dbReference>
<dbReference type="PROSITE" id="PS00056">
    <property type="entry name" value="RIBOSOMAL_S17"/>
    <property type="match status" value="1"/>
</dbReference>
<dbReference type="Pfam" id="PF00366">
    <property type="entry name" value="Ribosomal_S17"/>
    <property type="match status" value="1"/>
</dbReference>
<evidence type="ECO:0000256" key="1">
    <source>
        <dbReference type="ARBA" id="ARBA00010254"/>
    </source>
</evidence>
<dbReference type="GO" id="GO:0006412">
    <property type="term" value="P:translation"/>
    <property type="evidence" value="ECO:0007669"/>
    <property type="project" value="UniProtKB-UniRule"/>
</dbReference>
<accession>A0A1F5AGD6</accession>
<dbReference type="InterPro" id="IPR000266">
    <property type="entry name" value="Ribosomal_uS17"/>
</dbReference>
<dbReference type="STRING" id="1797291.A2V47_08290"/>
<dbReference type="AlphaFoldDB" id="A0A1F5AGD6"/>
<dbReference type="NCBIfam" id="TIGR03635">
    <property type="entry name" value="uS17_bact"/>
    <property type="match status" value="1"/>
</dbReference>
<protein>
    <recommendedName>
        <fullName evidence="6">Small ribosomal subunit protein uS17</fullName>
    </recommendedName>
</protein>
<dbReference type="InterPro" id="IPR019979">
    <property type="entry name" value="Ribosomal_uS17_CS"/>
</dbReference>
<dbReference type="PANTHER" id="PTHR10744">
    <property type="entry name" value="40S RIBOSOMAL PROTEIN S11 FAMILY MEMBER"/>
    <property type="match status" value="1"/>
</dbReference>
<reference evidence="8 9" key="1">
    <citation type="journal article" date="2016" name="Nat. Commun.">
        <title>Thousands of microbial genomes shed light on interconnected biogeochemical processes in an aquifer system.</title>
        <authorList>
            <person name="Anantharaman K."/>
            <person name="Brown C.T."/>
            <person name="Hug L.A."/>
            <person name="Sharon I."/>
            <person name="Castelle C.J."/>
            <person name="Probst A.J."/>
            <person name="Thomas B.C."/>
            <person name="Singh A."/>
            <person name="Wilkins M.J."/>
            <person name="Karaoz U."/>
            <person name="Brodie E.L."/>
            <person name="Williams K.H."/>
            <person name="Hubbard S.S."/>
            <person name="Banfield J.F."/>
        </authorList>
    </citation>
    <scope>NUCLEOTIDE SEQUENCE [LARGE SCALE GENOMIC DNA]</scope>
</reference>
<dbReference type="NCBIfam" id="NF004123">
    <property type="entry name" value="PRK05610.1"/>
    <property type="match status" value="1"/>
</dbReference>
<name>A0A1F5AGD6_9BACT</name>
<dbReference type="GO" id="GO:0022627">
    <property type="term" value="C:cytosolic small ribosomal subunit"/>
    <property type="evidence" value="ECO:0007669"/>
    <property type="project" value="UniProtKB-UniRule"/>
</dbReference>